<evidence type="ECO:0000313" key="11">
    <source>
        <dbReference type="Proteomes" id="UP000229569"/>
    </source>
</evidence>
<keyword evidence="5 8" id="KW-0812">Transmembrane</keyword>
<comment type="caution">
    <text evidence="10">The sequence shown here is derived from an EMBL/GenBank/DDBJ whole genome shotgun (WGS) entry which is preliminary data.</text>
</comment>
<keyword evidence="6 8" id="KW-1133">Transmembrane helix</keyword>
<evidence type="ECO:0000313" key="10">
    <source>
        <dbReference type="EMBL" id="PJA92027.1"/>
    </source>
</evidence>
<comment type="subcellular location">
    <subcellularLocation>
        <location evidence="1">Cell inner membrane</location>
        <topology evidence="1">Multi-pass membrane protein</topology>
    </subcellularLocation>
</comment>
<feature type="transmembrane region" description="Helical" evidence="8">
    <location>
        <begin position="42"/>
        <end position="60"/>
    </location>
</feature>
<evidence type="ECO:0000256" key="1">
    <source>
        <dbReference type="ARBA" id="ARBA00004429"/>
    </source>
</evidence>
<dbReference type="InterPro" id="IPR042094">
    <property type="entry name" value="T2SS_GspF_sf"/>
</dbReference>
<organism evidence="10 11">
    <name type="scientific">Candidatus Kuenenbacteria bacterium CG_4_9_14_3_um_filter_39_14</name>
    <dbReference type="NCBI Taxonomy" id="1974616"/>
    <lineage>
        <taxon>Bacteria</taxon>
        <taxon>Candidatus Kueneniibacteriota</taxon>
    </lineage>
</organism>
<dbReference type="PANTHER" id="PTHR30012:SF0">
    <property type="entry name" value="TYPE II SECRETION SYSTEM PROTEIN F-RELATED"/>
    <property type="match status" value="1"/>
</dbReference>
<evidence type="ECO:0000256" key="5">
    <source>
        <dbReference type="ARBA" id="ARBA00022692"/>
    </source>
</evidence>
<dbReference type="Gene3D" id="1.20.81.30">
    <property type="entry name" value="Type II secretion system (T2SS), domain F"/>
    <property type="match status" value="1"/>
</dbReference>
<evidence type="ECO:0000256" key="6">
    <source>
        <dbReference type="ARBA" id="ARBA00022989"/>
    </source>
</evidence>
<keyword evidence="7 8" id="KW-0472">Membrane</keyword>
<dbReference type="InterPro" id="IPR003004">
    <property type="entry name" value="GspF/PilC"/>
</dbReference>
<dbReference type="PANTHER" id="PTHR30012">
    <property type="entry name" value="GENERAL SECRETION PATHWAY PROTEIN"/>
    <property type="match status" value="1"/>
</dbReference>
<dbReference type="Proteomes" id="UP000229569">
    <property type="component" value="Unassembled WGS sequence"/>
</dbReference>
<feature type="domain" description="Type II secretion system protein GspF" evidence="9">
    <location>
        <begin position="92"/>
        <end position="214"/>
    </location>
</feature>
<keyword evidence="4" id="KW-0997">Cell inner membrane</keyword>
<dbReference type="FunFam" id="1.20.81.30:FF:000001">
    <property type="entry name" value="Type II secretion system protein F"/>
    <property type="match status" value="1"/>
</dbReference>
<reference evidence="11" key="1">
    <citation type="submission" date="2017-09" db="EMBL/GenBank/DDBJ databases">
        <title>Depth-based differentiation of microbial function through sediment-hosted aquifers and enrichment of novel symbionts in the deep terrestrial subsurface.</title>
        <authorList>
            <person name="Probst A.J."/>
            <person name="Ladd B."/>
            <person name="Jarett J.K."/>
            <person name="Geller-Mcgrath D.E."/>
            <person name="Sieber C.M.K."/>
            <person name="Emerson J.B."/>
            <person name="Anantharaman K."/>
            <person name="Thomas B.C."/>
            <person name="Malmstrom R."/>
            <person name="Stieglmeier M."/>
            <person name="Klingl A."/>
            <person name="Woyke T."/>
            <person name="Ryan C.M."/>
            <person name="Banfield J.F."/>
        </authorList>
    </citation>
    <scope>NUCLEOTIDE SEQUENCE [LARGE SCALE GENOMIC DNA]</scope>
</reference>
<sequence>IGILMLVTVVPQLAETFKELEIELPLTTRIVIGFANFLTQKWYLVIVIFFVSIFLFWRGLKTKSGKKIFDSFSLKFPIISPIIKNTNSAYTVRTLGSLISAGVPLPRALEITSRTLGNVFYKTALSEAAEKVRKGEKMSETLKLYENIYPLTVIQMVSVGEETGETSAILSKLADFYEEEVSNATKNLASVIEPVLMLIIGAVVGFFAVSMIQPMYSMLGAIK</sequence>
<keyword evidence="3" id="KW-1003">Cell membrane</keyword>
<evidence type="ECO:0000256" key="2">
    <source>
        <dbReference type="ARBA" id="ARBA00005745"/>
    </source>
</evidence>
<evidence type="ECO:0000256" key="7">
    <source>
        <dbReference type="ARBA" id="ARBA00023136"/>
    </source>
</evidence>
<dbReference type="AlphaFoldDB" id="A0A2M7Z8X4"/>
<evidence type="ECO:0000256" key="3">
    <source>
        <dbReference type="ARBA" id="ARBA00022475"/>
    </source>
</evidence>
<gene>
    <name evidence="10" type="ORF">CO134_02295</name>
</gene>
<feature type="non-terminal residue" evidence="10">
    <location>
        <position position="1"/>
    </location>
</feature>
<dbReference type="Pfam" id="PF00482">
    <property type="entry name" value="T2SSF"/>
    <property type="match status" value="1"/>
</dbReference>
<proteinExistence type="inferred from homology"/>
<comment type="similarity">
    <text evidence="2">Belongs to the GSP F family.</text>
</comment>
<dbReference type="GO" id="GO:0005886">
    <property type="term" value="C:plasma membrane"/>
    <property type="evidence" value="ECO:0007669"/>
    <property type="project" value="UniProtKB-SubCell"/>
</dbReference>
<evidence type="ECO:0000256" key="8">
    <source>
        <dbReference type="SAM" id="Phobius"/>
    </source>
</evidence>
<protein>
    <recommendedName>
        <fullName evidence="9">Type II secretion system protein GspF domain-containing protein</fullName>
    </recommendedName>
</protein>
<dbReference type="EMBL" id="PFVG01000061">
    <property type="protein sequence ID" value="PJA92027.1"/>
    <property type="molecule type" value="Genomic_DNA"/>
</dbReference>
<accession>A0A2M7Z8X4</accession>
<name>A0A2M7Z8X4_9BACT</name>
<evidence type="ECO:0000256" key="4">
    <source>
        <dbReference type="ARBA" id="ARBA00022519"/>
    </source>
</evidence>
<evidence type="ECO:0000259" key="9">
    <source>
        <dbReference type="Pfam" id="PF00482"/>
    </source>
</evidence>
<dbReference type="InterPro" id="IPR018076">
    <property type="entry name" value="T2SS_GspF_dom"/>
</dbReference>
<feature type="transmembrane region" description="Helical" evidence="8">
    <location>
        <begin position="195"/>
        <end position="216"/>
    </location>
</feature>